<sequence>MRLCRRALTALLEALEQPQRHPQQPQLQPQLLEPAAPQLLQTFVIEHARIGVAYPFHALKQNHRGPVDSELEAHPKLTIDENERSESKSKGRLFKIGLRTARESSGGRRRDIESKSKQQLFHLEKPLDDNNTIKFTIKTQCHVKKGPFRIHRPQHQPLQLQPSL</sequence>
<accession>A0A1I7RUY9</accession>
<dbReference type="Proteomes" id="UP000095284">
    <property type="component" value="Unplaced"/>
</dbReference>
<evidence type="ECO:0000256" key="1">
    <source>
        <dbReference type="SAM" id="MobiDB-lite"/>
    </source>
</evidence>
<feature type="region of interest" description="Disordered" evidence="1">
    <location>
        <begin position="67"/>
        <end position="93"/>
    </location>
</feature>
<feature type="compositionally biased region" description="Basic and acidic residues" evidence="1">
    <location>
        <begin position="67"/>
        <end position="89"/>
    </location>
</feature>
<protein>
    <submittedName>
        <fullName evidence="3">Uncharacterized protein</fullName>
    </submittedName>
</protein>
<organism evidence="2 3">
    <name type="scientific">Bursaphelenchus xylophilus</name>
    <name type="common">Pinewood nematode worm</name>
    <name type="synonym">Aphelenchoides xylophilus</name>
    <dbReference type="NCBI Taxonomy" id="6326"/>
    <lineage>
        <taxon>Eukaryota</taxon>
        <taxon>Metazoa</taxon>
        <taxon>Ecdysozoa</taxon>
        <taxon>Nematoda</taxon>
        <taxon>Chromadorea</taxon>
        <taxon>Rhabditida</taxon>
        <taxon>Tylenchina</taxon>
        <taxon>Tylenchomorpha</taxon>
        <taxon>Aphelenchoidea</taxon>
        <taxon>Aphelenchoididae</taxon>
        <taxon>Bursaphelenchus</taxon>
    </lineage>
</organism>
<reference evidence="3" key="1">
    <citation type="submission" date="2016-11" db="UniProtKB">
        <authorList>
            <consortium name="WormBaseParasite"/>
        </authorList>
    </citation>
    <scope>IDENTIFICATION</scope>
</reference>
<proteinExistence type="predicted"/>
<dbReference type="WBParaSite" id="BXY_0455000.1">
    <property type="protein sequence ID" value="BXY_0455000.1"/>
    <property type="gene ID" value="BXY_0455000"/>
</dbReference>
<dbReference type="AlphaFoldDB" id="A0A1I7RUY9"/>
<evidence type="ECO:0000313" key="3">
    <source>
        <dbReference type="WBParaSite" id="BXY_0455000.1"/>
    </source>
</evidence>
<name>A0A1I7RUY9_BURXY</name>
<evidence type="ECO:0000313" key="2">
    <source>
        <dbReference type="Proteomes" id="UP000095284"/>
    </source>
</evidence>